<feature type="domain" description="ABC transporter" evidence="8">
    <location>
        <begin position="368"/>
        <end position="605"/>
    </location>
</feature>
<evidence type="ECO:0000259" key="8">
    <source>
        <dbReference type="PROSITE" id="PS50893"/>
    </source>
</evidence>
<accession>A0A8J7EX86</accession>
<organism evidence="10 11">
    <name type="scientific">Plectonema cf. radiosum LEGE 06105</name>
    <dbReference type="NCBI Taxonomy" id="945769"/>
    <lineage>
        <taxon>Bacteria</taxon>
        <taxon>Bacillati</taxon>
        <taxon>Cyanobacteriota</taxon>
        <taxon>Cyanophyceae</taxon>
        <taxon>Oscillatoriophycideae</taxon>
        <taxon>Oscillatoriales</taxon>
        <taxon>Microcoleaceae</taxon>
        <taxon>Plectonema</taxon>
    </lineage>
</organism>
<dbReference type="PROSITE" id="PS50929">
    <property type="entry name" value="ABC_TM1F"/>
    <property type="match status" value="1"/>
</dbReference>
<dbReference type="PROSITE" id="PS50893">
    <property type="entry name" value="ABC_TRANSPORTER_2"/>
    <property type="match status" value="1"/>
</dbReference>
<dbReference type="GO" id="GO:0005886">
    <property type="term" value="C:plasma membrane"/>
    <property type="evidence" value="ECO:0007669"/>
    <property type="project" value="UniProtKB-SubCell"/>
</dbReference>
<dbReference type="AlphaFoldDB" id="A0A8J7EX86"/>
<dbReference type="InterPro" id="IPR039421">
    <property type="entry name" value="Type_1_exporter"/>
</dbReference>
<dbReference type="RefSeq" id="WP_193917095.1">
    <property type="nucleotide sequence ID" value="NZ_JADEWL010000007.1"/>
</dbReference>
<feature type="transmembrane region" description="Helical" evidence="7">
    <location>
        <begin position="199"/>
        <end position="217"/>
    </location>
</feature>
<dbReference type="InterPro" id="IPR003593">
    <property type="entry name" value="AAA+_ATPase"/>
</dbReference>
<dbReference type="GO" id="GO:0016887">
    <property type="term" value="F:ATP hydrolysis activity"/>
    <property type="evidence" value="ECO:0007669"/>
    <property type="project" value="InterPro"/>
</dbReference>
<dbReference type="InterPro" id="IPR011527">
    <property type="entry name" value="ABC1_TM_dom"/>
</dbReference>
<protein>
    <submittedName>
        <fullName evidence="10">ABC transporter ATP-binding protein</fullName>
    </submittedName>
</protein>
<dbReference type="Pfam" id="PF00005">
    <property type="entry name" value="ABC_tran"/>
    <property type="match status" value="1"/>
</dbReference>
<dbReference type="PANTHER" id="PTHR24221:SF654">
    <property type="entry name" value="ATP-BINDING CASSETTE SUB-FAMILY B MEMBER 6"/>
    <property type="match status" value="1"/>
</dbReference>
<dbReference type="InterPro" id="IPR027417">
    <property type="entry name" value="P-loop_NTPase"/>
</dbReference>
<keyword evidence="4 10" id="KW-0067">ATP-binding</keyword>
<evidence type="ECO:0000256" key="1">
    <source>
        <dbReference type="ARBA" id="ARBA00004651"/>
    </source>
</evidence>
<dbReference type="GO" id="GO:0034040">
    <property type="term" value="F:ATPase-coupled lipid transmembrane transporter activity"/>
    <property type="evidence" value="ECO:0007669"/>
    <property type="project" value="TreeGrafter"/>
</dbReference>
<evidence type="ECO:0000259" key="9">
    <source>
        <dbReference type="PROSITE" id="PS50929"/>
    </source>
</evidence>
<dbReference type="Gene3D" id="3.40.50.300">
    <property type="entry name" value="P-loop containing nucleotide triphosphate hydrolases"/>
    <property type="match status" value="1"/>
</dbReference>
<comment type="subcellular location">
    <subcellularLocation>
        <location evidence="1">Cell membrane</location>
        <topology evidence="1">Multi-pass membrane protein</topology>
    </subcellularLocation>
</comment>
<keyword evidence="2 7" id="KW-0812">Transmembrane</keyword>
<dbReference type="Proteomes" id="UP000620559">
    <property type="component" value="Unassembled WGS sequence"/>
</dbReference>
<dbReference type="SUPFAM" id="SSF90123">
    <property type="entry name" value="ABC transporter transmembrane region"/>
    <property type="match status" value="1"/>
</dbReference>
<evidence type="ECO:0000256" key="5">
    <source>
        <dbReference type="ARBA" id="ARBA00022989"/>
    </source>
</evidence>
<feature type="domain" description="ABC transmembrane type-1" evidence="9">
    <location>
        <begin position="37"/>
        <end position="337"/>
    </location>
</feature>
<keyword evidence="6 7" id="KW-0472">Membrane</keyword>
<keyword evidence="11" id="KW-1185">Reference proteome</keyword>
<dbReference type="GO" id="GO:0140359">
    <property type="term" value="F:ABC-type transporter activity"/>
    <property type="evidence" value="ECO:0007669"/>
    <property type="project" value="InterPro"/>
</dbReference>
<evidence type="ECO:0000256" key="4">
    <source>
        <dbReference type="ARBA" id="ARBA00022840"/>
    </source>
</evidence>
<evidence type="ECO:0000256" key="7">
    <source>
        <dbReference type="SAM" id="Phobius"/>
    </source>
</evidence>
<dbReference type="NCBIfam" id="NF045513">
    <property type="entry name" value="HepA_fam_ABC"/>
    <property type="match status" value="1"/>
</dbReference>
<dbReference type="FunFam" id="3.40.50.300:FF:000218">
    <property type="entry name" value="Multidrug ABC transporter ATP-binding protein"/>
    <property type="match status" value="1"/>
</dbReference>
<evidence type="ECO:0000256" key="6">
    <source>
        <dbReference type="ARBA" id="ARBA00023136"/>
    </source>
</evidence>
<dbReference type="CDD" id="cd03251">
    <property type="entry name" value="ABCC_MsbA"/>
    <property type="match status" value="1"/>
</dbReference>
<keyword evidence="3" id="KW-0547">Nucleotide-binding</keyword>
<comment type="caution">
    <text evidence="10">The sequence shown here is derived from an EMBL/GenBank/DDBJ whole genome shotgun (WGS) entry which is preliminary data.</text>
</comment>
<dbReference type="Pfam" id="PF00664">
    <property type="entry name" value="ABC_membrane"/>
    <property type="match status" value="1"/>
</dbReference>
<dbReference type="SMART" id="SM00382">
    <property type="entry name" value="AAA"/>
    <property type="match status" value="1"/>
</dbReference>
<dbReference type="InterPro" id="IPR017871">
    <property type="entry name" value="ABC_transporter-like_CS"/>
</dbReference>
<feature type="transmembrane region" description="Helical" evidence="7">
    <location>
        <begin position="95"/>
        <end position="115"/>
    </location>
</feature>
<dbReference type="PANTHER" id="PTHR24221">
    <property type="entry name" value="ATP-BINDING CASSETTE SUB-FAMILY B"/>
    <property type="match status" value="1"/>
</dbReference>
<dbReference type="InterPro" id="IPR003439">
    <property type="entry name" value="ABC_transporter-like_ATP-bd"/>
</dbReference>
<evidence type="ECO:0000256" key="3">
    <source>
        <dbReference type="ARBA" id="ARBA00022741"/>
    </source>
</evidence>
<feature type="transmembrane region" description="Helical" evidence="7">
    <location>
        <begin position="173"/>
        <end position="193"/>
    </location>
</feature>
<evidence type="ECO:0000256" key="2">
    <source>
        <dbReference type="ARBA" id="ARBA00022692"/>
    </source>
</evidence>
<dbReference type="PROSITE" id="PS00211">
    <property type="entry name" value="ABC_TRANSPORTER_1"/>
    <property type="match status" value="1"/>
</dbReference>
<dbReference type="EMBL" id="JADEWL010000007">
    <property type="protein sequence ID" value="MBE9211791.1"/>
    <property type="molecule type" value="Genomic_DNA"/>
</dbReference>
<feature type="transmembrane region" description="Helical" evidence="7">
    <location>
        <begin position="37"/>
        <end position="61"/>
    </location>
</feature>
<gene>
    <name evidence="10" type="ORF">IQ247_03505</name>
</gene>
<dbReference type="Gene3D" id="1.20.1560.10">
    <property type="entry name" value="ABC transporter type 1, transmembrane domain"/>
    <property type="match status" value="1"/>
</dbReference>
<feature type="transmembrane region" description="Helical" evidence="7">
    <location>
        <begin position="292"/>
        <end position="318"/>
    </location>
</feature>
<keyword evidence="5 7" id="KW-1133">Transmembrane helix</keyword>
<name>A0A8J7EX86_9CYAN</name>
<reference evidence="10" key="1">
    <citation type="submission" date="2020-10" db="EMBL/GenBank/DDBJ databases">
        <authorList>
            <person name="Castelo-Branco R."/>
            <person name="Eusebio N."/>
            <person name="Adriana R."/>
            <person name="Vieira A."/>
            <person name="Brugerolle De Fraissinette N."/>
            <person name="Rezende De Castro R."/>
            <person name="Schneider M.P."/>
            <person name="Vasconcelos V."/>
            <person name="Leao P.N."/>
        </authorList>
    </citation>
    <scope>NUCLEOTIDE SEQUENCE</scope>
    <source>
        <strain evidence="10">LEGE 06105</strain>
    </source>
</reference>
<evidence type="ECO:0000313" key="11">
    <source>
        <dbReference type="Proteomes" id="UP000620559"/>
    </source>
</evidence>
<dbReference type="InterPro" id="IPR036640">
    <property type="entry name" value="ABC1_TM_sf"/>
</dbReference>
<sequence>MQRKIYQPFSNLLKATNFWKDNYLILREFKHFRKVTIFALVFSILAAAFEGFTIGFLLTFLQSLTAGSNAEPIHTGIAWFDIWILGVKTSATSRLYRISILILLSTWLRSAFNYFGAIYTESAQLHLADRLRKRMFEHLQALPLSYFVKTRSGELINTITTEIERLKQGFGGAAFLITRGMAVSVYFISMFLISWELSIVSVLLFTLLGVGLSTLNARVRESSFGISNANGLFHSTATEFINGIRTVQASGTQDFERERFYSVSGKLLNASIKVARAWTLVKPITESIATTALIGLIILSFAKFTLPVESLLTFFFVMTRLVPSIQDINGTVAFMSTLNGSLDNVTKLLESDDQEYFQNGSIEFKQLNRSIDIVSVDFGYEPSNLVLQNITLTIEKGKTTALVGASGAGKTTLADLIPRFYDPTEGHIFVDGVDLKDFDIYSLRKNMAVVSQDTFIFNTSVWNNIAYGTLSASEAQIKEAARLANALEFIEDMPEGFDTQLGDRGVRLSGGQRQRIAIARALLRDPQILILDEATSALDSVSERLIQESLEKLSVGRTVIAIAHRLSTIAKADKVVVLEAGNIVEQGKYQDLLQQRGKLWKYHQMQNEVGQTN</sequence>
<dbReference type="SUPFAM" id="SSF52540">
    <property type="entry name" value="P-loop containing nucleoside triphosphate hydrolases"/>
    <property type="match status" value="1"/>
</dbReference>
<proteinExistence type="predicted"/>
<evidence type="ECO:0000313" key="10">
    <source>
        <dbReference type="EMBL" id="MBE9211791.1"/>
    </source>
</evidence>
<dbReference type="GO" id="GO:0005524">
    <property type="term" value="F:ATP binding"/>
    <property type="evidence" value="ECO:0007669"/>
    <property type="project" value="UniProtKB-KW"/>
</dbReference>